<dbReference type="Proteomes" id="UP001592531">
    <property type="component" value="Unassembled WGS sequence"/>
</dbReference>
<name>A0ABV6VR95_9ACTN</name>
<comment type="caution">
    <text evidence="1">The sequence shown here is derived from an EMBL/GenBank/DDBJ whole genome shotgun (WGS) entry which is preliminary data.</text>
</comment>
<dbReference type="RefSeq" id="WP_380533407.1">
    <property type="nucleotide sequence ID" value="NZ_JBHFAB010000004.1"/>
</dbReference>
<evidence type="ECO:0000313" key="2">
    <source>
        <dbReference type="Proteomes" id="UP001592531"/>
    </source>
</evidence>
<keyword evidence="1" id="KW-0378">Hydrolase</keyword>
<dbReference type="PIRSF" id="PIRSF007580">
    <property type="entry name" value="UCP07580"/>
    <property type="match status" value="1"/>
</dbReference>
<gene>
    <name evidence="1" type="ORF">ACEZDE_06440</name>
</gene>
<protein>
    <submittedName>
        <fullName evidence="1">Metal-dependent hydrolase</fullName>
        <ecNumber evidence="1">3.-.-.-</ecNumber>
    </submittedName>
</protein>
<keyword evidence="2" id="KW-1185">Reference proteome</keyword>
<dbReference type="InterPro" id="IPR016516">
    <property type="entry name" value="UCP07580"/>
</dbReference>
<sequence length="299" mass="33541">MTHAEHQGAAGDEHHGLVLQPRGVEFDWSALPMHWIPGEPMATHVVNVLHLLLPEGERWFVRTFKDALPLVRDERLREQVLGFIGQEAVHAEAHQGVLDHLLAKGLDPGPYVRQVEYLFQRVLGERAELTGTAARESLIERVAIVAAIEHFTAFLGDWVLNAEGLDRVGTDPTMLDLIRWHGAEEVEHRSVAYDLLRHLDPGYLRRIRAMAITGPVMLHLWIRGTRFLMAHDPEPLDRRGPTWRGYAAASRRGLLPRLGRASRSAARYLSPRYHPTQEGSTRQAVAYLGSSPAARAAAH</sequence>
<dbReference type="Pfam" id="PF10118">
    <property type="entry name" value="Metal_hydrol"/>
    <property type="match status" value="1"/>
</dbReference>
<dbReference type="EMBL" id="JBHFAB010000004">
    <property type="protein sequence ID" value="MFC1416280.1"/>
    <property type="molecule type" value="Genomic_DNA"/>
</dbReference>
<organism evidence="1 2">
    <name type="scientific">Streptacidiphilus cavernicola</name>
    <dbReference type="NCBI Taxonomy" id="3342716"/>
    <lineage>
        <taxon>Bacteria</taxon>
        <taxon>Bacillati</taxon>
        <taxon>Actinomycetota</taxon>
        <taxon>Actinomycetes</taxon>
        <taxon>Kitasatosporales</taxon>
        <taxon>Streptomycetaceae</taxon>
        <taxon>Streptacidiphilus</taxon>
    </lineage>
</organism>
<accession>A0ABV6VR95</accession>
<dbReference type="EC" id="3.-.-.-" evidence="1"/>
<dbReference type="PANTHER" id="PTHR39456">
    <property type="entry name" value="METAL-DEPENDENT HYDROLASE"/>
    <property type="match status" value="1"/>
</dbReference>
<dbReference type="GO" id="GO:0016787">
    <property type="term" value="F:hydrolase activity"/>
    <property type="evidence" value="ECO:0007669"/>
    <property type="project" value="UniProtKB-KW"/>
</dbReference>
<dbReference type="PANTHER" id="PTHR39456:SF1">
    <property type="entry name" value="METAL-DEPENDENT HYDROLASE"/>
    <property type="match status" value="1"/>
</dbReference>
<evidence type="ECO:0000313" key="1">
    <source>
        <dbReference type="EMBL" id="MFC1416280.1"/>
    </source>
</evidence>
<proteinExistence type="predicted"/>
<reference evidence="1 2" key="1">
    <citation type="submission" date="2024-09" db="EMBL/GenBank/DDBJ databases">
        <authorList>
            <person name="Lee S.D."/>
        </authorList>
    </citation>
    <scope>NUCLEOTIDE SEQUENCE [LARGE SCALE GENOMIC DNA]</scope>
    <source>
        <strain evidence="1 2">N8-3</strain>
    </source>
</reference>